<proteinExistence type="inferred from homology"/>
<sequence>MSDPIRPTPKADDPQRYFCTDHLDADLKDRSIRSGVVTAIAQASKFILLMGSNIVLARLLVPEDYGLLAMVMTVTSFVAMFKDMGLSTATIQQANITHNQVSNLFWINVVLGFGIGLLNALVSPIVAWFYQEPRLIGITIVLGIGFVFSGLTVQHQALLRRQMRFGILAAIEVTALATGIGSAIVLALYDTGYWALVMLNVVTDVLLCAGVWLGCSWRPGLPVRQSGVGSMLAFGGNLTGFNFFNFFSRNLDNVLIGWRWGAEPLGLYAKAYQLLLLPIQQINAPMTMVALPALSRLQSDPARYRSYYCKGIRLMVSFGMPVVAFLLVVADKVIEILLGEQWLEIIPIFRLLGPSAFLGTLNMSMGWVYLSLGRTDRMLRWTLVASPLTILSFLIGLPGGPQGVALSYSIFFTLLLVPGIMYCYQGSPLQLRDLGRAIARPTVASIGAALTLAGINLFLPSLNLFADLLRDCVLYGLFYILLWLAPPNGTEAVLEMVRIPQTLFSKKPQ</sequence>
<dbReference type="KEGG" id="oac:Oscil6304_2671"/>
<dbReference type="GO" id="GO:0005886">
    <property type="term" value="C:plasma membrane"/>
    <property type="evidence" value="ECO:0007669"/>
    <property type="project" value="UniProtKB-SubCell"/>
</dbReference>
<dbReference type="eggNOG" id="COG2244">
    <property type="taxonomic scope" value="Bacteria"/>
</dbReference>
<feature type="transmembrane region" description="Helical" evidence="7">
    <location>
        <begin position="165"/>
        <end position="187"/>
    </location>
</feature>
<dbReference type="InterPro" id="IPR050833">
    <property type="entry name" value="Poly_Biosynth_Transport"/>
</dbReference>
<name>K9THF6_9CYAN</name>
<comment type="subcellular location">
    <subcellularLocation>
        <location evidence="1">Cell membrane</location>
        <topology evidence="1">Multi-pass membrane protein</topology>
    </subcellularLocation>
</comment>
<dbReference type="EMBL" id="CP003607">
    <property type="protein sequence ID" value="AFY82282.1"/>
    <property type="molecule type" value="Genomic_DNA"/>
</dbReference>
<keyword evidence="9" id="KW-1185">Reference proteome</keyword>
<evidence type="ECO:0000256" key="4">
    <source>
        <dbReference type="ARBA" id="ARBA00022692"/>
    </source>
</evidence>
<feature type="transmembrane region" description="Helical" evidence="7">
    <location>
        <begin position="345"/>
        <end position="369"/>
    </location>
</feature>
<evidence type="ECO:0000256" key="5">
    <source>
        <dbReference type="ARBA" id="ARBA00022989"/>
    </source>
</evidence>
<feature type="transmembrane region" description="Helical" evidence="7">
    <location>
        <begin position="135"/>
        <end position="153"/>
    </location>
</feature>
<feature type="transmembrane region" description="Helical" evidence="7">
    <location>
        <begin position="193"/>
        <end position="215"/>
    </location>
</feature>
<dbReference type="RefSeq" id="WP_015148923.1">
    <property type="nucleotide sequence ID" value="NC_019693.1"/>
</dbReference>
<comment type="similarity">
    <text evidence="2">Belongs to the polysaccharide synthase family.</text>
</comment>
<protein>
    <submittedName>
        <fullName evidence="8">Membrane protein involved in the export of O-antigen and teichoic acid</fullName>
    </submittedName>
</protein>
<accession>K9THF6</accession>
<dbReference type="STRING" id="56110.Oscil6304_2671"/>
<evidence type="ECO:0000256" key="2">
    <source>
        <dbReference type="ARBA" id="ARBA00007430"/>
    </source>
</evidence>
<feature type="transmembrane region" description="Helical" evidence="7">
    <location>
        <begin position="105"/>
        <end position="129"/>
    </location>
</feature>
<evidence type="ECO:0000313" key="8">
    <source>
        <dbReference type="EMBL" id="AFY82282.1"/>
    </source>
</evidence>
<dbReference type="Proteomes" id="UP000010367">
    <property type="component" value="Chromosome"/>
</dbReference>
<evidence type="ECO:0000256" key="6">
    <source>
        <dbReference type="ARBA" id="ARBA00023136"/>
    </source>
</evidence>
<dbReference type="AlphaFoldDB" id="K9THF6"/>
<evidence type="ECO:0000256" key="3">
    <source>
        <dbReference type="ARBA" id="ARBA00022475"/>
    </source>
</evidence>
<dbReference type="PATRIC" id="fig|56110.3.peg.3187"/>
<feature type="transmembrane region" description="Helical" evidence="7">
    <location>
        <begin position="381"/>
        <end position="399"/>
    </location>
</feature>
<dbReference type="PANTHER" id="PTHR30250">
    <property type="entry name" value="PST FAMILY PREDICTED COLANIC ACID TRANSPORTER"/>
    <property type="match status" value="1"/>
</dbReference>
<dbReference type="InParanoid" id="K9THF6"/>
<dbReference type="PANTHER" id="PTHR30250:SF10">
    <property type="entry name" value="LIPOPOLYSACCHARIDE BIOSYNTHESIS PROTEIN WZXC"/>
    <property type="match status" value="1"/>
</dbReference>
<keyword evidence="5 7" id="KW-1133">Transmembrane helix</keyword>
<gene>
    <name evidence="8" type="ORF">Oscil6304_2671</name>
</gene>
<dbReference type="HOGENOM" id="CLU_026911_2_0_3"/>
<dbReference type="FunCoup" id="K9THF6">
    <property type="interactions" value="20"/>
</dbReference>
<keyword evidence="6 7" id="KW-0472">Membrane</keyword>
<evidence type="ECO:0000313" key="9">
    <source>
        <dbReference type="Proteomes" id="UP000010367"/>
    </source>
</evidence>
<reference evidence="8 9" key="1">
    <citation type="submission" date="2012-06" db="EMBL/GenBank/DDBJ databases">
        <title>Finished chromosome of genome of Oscillatoria acuminata PCC 6304.</title>
        <authorList>
            <consortium name="US DOE Joint Genome Institute"/>
            <person name="Gugger M."/>
            <person name="Coursin T."/>
            <person name="Rippka R."/>
            <person name="Tandeau De Marsac N."/>
            <person name="Huntemann M."/>
            <person name="Wei C.-L."/>
            <person name="Han J."/>
            <person name="Detter J.C."/>
            <person name="Han C."/>
            <person name="Tapia R."/>
            <person name="Davenport K."/>
            <person name="Daligault H."/>
            <person name="Erkkila T."/>
            <person name="Gu W."/>
            <person name="Munk A.C.C."/>
            <person name="Teshima H."/>
            <person name="Xu Y."/>
            <person name="Chain P."/>
            <person name="Chen A."/>
            <person name="Krypides N."/>
            <person name="Mavromatis K."/>
            <person name="Markowitz V."/>
            <person name="Szeto E."/>
            <person name="Ivanova N."/>
            <person name="Mikhailova N."/>
            <person name="Ovchinnikova G."/>
            <person name="Pagani I."/>
            <person name="Pati A."/>
            <person name="Goodwin L."/>
            <person name="Peters L."/>
            <person name="Pitluck S."/>
            <person name="Woyke T."/>
            <person name="Kerfeld C."/>
        </authorList>
    </citation>
    <scope>NUCLEOTIDE SEQUENCE [LARGE SCALE GENOMIC DNA]</scope>
    <source>
        <strain evidence="8 9">PCC 6304</strain>
    </source>
</reference>
<dbReference type="Pfam" id="PF13440">
    <property type="entry name" value="Polysacc_synt_3"/>
    <property type="match status" value="1"/>
</dbReference>
<feature type="transmembrane region" description="Helical" evidence="7">
    <location>
        <begin position="312"/>
        <end position="330"/>
    </location>
</feature>
<dbReference type="CDD" id="cd13127">
    <property type="entry name" value="MATE_tuaB_like"/>
    <property type="match status" value="1"/>
</dbReference>
<evidence type="ECO:0000256" key="1">
    <source>
        <dbReference type="ARBA" id="ARBA00004651"/>
    </source>
</evidence>
<feature type="transmembrane region" description="Helical" evidence="7">
    <location>
        <begin position="405"/>
        <end position="425"/>
    </location>
</feature>
<feature type="transmembrane region" description="Helical" evidence="7">
    <location>
        <begin position="437"/>
        <end position="459"/>
    </location>
</feature>
<evidence type="ECO:0000256" key="7">
    <source>
        <dbReference type="SAM" id="Phobius"/>
    </source>
</evidence>
<keyword evidence="4 7" id="KW-0812">Transmembrane</keyword>
<keyword evidence="3" id="KW-1003">Cell membrane</keyword>
<organism evidence="8 9">
    <name type="scientific">Oscillatoria acuminata PCC 6304</name>
    <dbReference type="NCBI Taxonomy" id="56110"/>
    <lineage>
        <taxon>Bacteria</taxon>
        <taxon>Bacillati</taxon>
        <taxon>Cyanobacteriota</taxon>
        <taxon>Cyanophyceae</taxon>
        <taxon>Oscillatoriophycideae</taxon>
        <taxon>Oscillatoriales</taxon>
        <taxon>Oscillatoriaceae</taxon>
        <taxon>Oscillatoria</taxon>
    </lineage>
</organism>